<name>A0A3G1A5G7_9CREN</name>
<gene>
    <name evidence="1" type="ORF">TCARB_0150</name>
</gene>
<dbReference type="PROSITE" id="PS00092">
    <property type="entry name" value="N6_MTASE"/>
    <property type="match status" value="1"/>
</dbReference>
<dbReference type="Proteomes" id="UP000266720">
    <property type="component" value="Chromosome"/>
</dbReference>
<dbReference type="GO" id="GO:0032259">
    <property type="term" value="P:methylation"/>
    <property type="evidence" value="ECO:0007669"/>
    <property type="project" value="InterPro"/>
</dbReference>
<dbReference type="KEGG" id="tcb:TCARB_0150"/>
<dbReference type="GeneID" id="16573727"/>
<organism evidence="1 2">
    <name type="scientific">Thermofilum adornatum 1505</name>
    <dbReference type="NCBI Taxonomy" id="697581"/>
    <lineage>
        <taxon>Archaea</taxon>
        <taxon>Thermoproteota</taxon>
        <taxon>Thermoprotei</taxon>
        <taxon>Thermofilales</taxon>
        <taxon>Thermofilaceae</taxon>
        <taxon>Thermofilum</taxon>
    </lineage>
</organism>
<dbReference type="STRING" id="697581.TCARB_0150"/>
<accession>A0A3G1A5G7</accession>
<dbReference type="RefSeq" id="WP_020962735.1">
    <property type="nucleotide sequence ID" value="NZ_CP007493.1"/>
</dbReference>
<protein>
    <submittedName>
        <fullName evidence="1">Uncharacterized protein</fullName>
    </submittedName>
</protein>
<dbReference type="AlphaFoldDB" id="A0A3G1A5G7"/>
<dbReference type="GeneID" id="25405608"/>
<proteinExistence type="predicted"/>
<dbReference type="InterPro" id="IPR002052">
    <property type="entry name" value="DNA_methylase_N6_adenine_CS"/>
</dbReference>
<sequence>MQNPETRIEIHYGESHCEQDAFRITRTCDSRPSIFSPEYLLAQALYKDRYLSSPHELTLLLKTSEGPNNPVKAAGVSPTNWEGILYLATFTDETPLKSNCACLLPFAPNVSALAALGKEKVCIEAESLDPEFLSSLIHTLIATGTREIILLNPPYIDQWNKLQLKGLKGYKIATAEKFPKAIRAPILTTIDANLEHEEVYQTDMYNYRLPEPRKPPNMLSTVFPGNDNVVSEILQELESTGHVMSYRSFLDIAREMLPQKALDTTRRLILYGYIQIRQGQVELTRKGLYVLST</sequence>
<evidence type="ECO:0000313" key="2">
    <source>
        <dbReference type="Proteomes" id="UP000266720"/>
    </source>
</evidence>
<dbReference type="EMBL" id="CP007493">
    <property type="protein sequence ID" value="AJB41228.1"/>
    <property type="molecule type" value="Genomic_DNA"/>
</dbReference>
<dbReference type="GO" id="GO:0008168">
    <property type="term" value="F:methyltransferase activity"/>
    <property type="evidence" value="ECO:0007669"/>
    <property type="project" value="InterPro"/>
</dbReference>
<dbReference type="GO" id="GO:0003676">
    <property type="term" value="F:nucleic acid binding"/>
    <property type="evidence" value="ECO:0007669"/>
    <property type="project" value="InterPro"/>
</dbReference>
<evidence type="ECO:0000313" key="1">
    <source>
        <dbReference type="EMBL" id="AJB41228.1"/>
    </source>
</evidence>
<reference evidence="2" key="1">
    <citation type="book" date="2010" name="EXTREMOPHILES" publisher="0:0-0">
        <title>Complete genome sequences of ten hyperthermophilic archaea reveal their metabolic capabilities and possible ecological roles.</title>
        <editorList>
            <person name="?"/>
        </editorList>
        <authorList>
            <person name="Ravin N.V."/>
            <person name="Mardanov A.V."/>
            <person name="Bonch-Osmolovskaya E.A."/>
            <person name="Skryabin K.G."/>
        </authorList>
    </citation>
    <scope>NUCLEOTIDE SEQUENCE [LARGE SCALE GENOMIC DNA]</scope>
    <source>
        <strain evidence="2">1505</strain>
    </source>
</reference>